<protein>
    <submittedName>
        <fullName evidence="2">Helix-turn-helix domain-containing protein</fullName>
    </submittedName>
</protein>
<dbReference type="InterPro" id="IPR001387">
    <property type="entry name" value="Cro/C1-type_HTH"/>
</dbReference>
<accession>A0ABT0XIR8</accession>
<comment type="caution">
    <text evidence="2">The sequence shown here is derived from an EMBL/GenBank/DDBJ whole genome shotgun (WGS) entry which is preliminary data.</text>
</comment>
<evidence type="ECO:0000313" key="2">
    <source>
        <dbReference type="EMBL" id="MCM2675610.1"/>
    </source>
</evidence>
<evidence type="ECO:0000313" key="3">
    <source>
        <dbReference type="Proteomes" id="UP001203665"/>
    </source>
</evidence>
<dbReference type="InterPro" id="IPR010982">
    <property type="entry name" value="Lambda_DNA-bd_dom_sf"/>
</dbReference>
<organism evidence="2 3">
    <name type="scientific">Alkalicoccobacillus plakortidis</name>
    <dbReference type="NCBI Taxonomy" id="444060"/>
    <lineage>
        <taxon>Bacteria</taxon>
        <taxon>Bacillati</taxon>
        <taxon>Bacillota</taxon>
        <taxon>Bacilli</taxon>
        <taxon>Bacillales</taxon>
        <taxon>Bacillaceae</taxon>
        <taxon>Alkalicoccobacillus</taxon>
    </lineage>
</organism>
<feature type="domain" description="HTH cro/C1-type" evidence="1">
    <location>
        <begin position="8"/>
        <end position="61"/>
    </location>
</feature>
<dbReference type="CDD" id="cd00093">
    <property type="entry name" value="HTH_XRE"/>
    <property type="match status" value="1"/>
</dbReference>
<evidence type="ECO:0000259" key="1">
    <source>
        <dbReference type="PROSITE" id="PS50943"/>
    </source>
</evidence>
<reference evidence="2" key="1">
    <citation type="submission" date="2022-06" db="EMBL/GenBank/DDBJ databases">
        <title>Alkalicoccobacillus porphyridii sp. nov., isolated from a marine red alga, Porphyridium purpureum and reclassification of Shouchella plakortidis and Shouchella gibsonii as Alkalicoccobacillus plakortidis comb. nov. and Alkalicoccobacillus gibsonii comb. nov.</title>
        <authorList>
            <person name="Kim K.H."/>
            <person name="Lee J.K."/>
            <person name="Han D.M."/>
            <person name="Baek J.H."/>
            <person name="Jeon C.O."/>
        </authorList>
    </citation>
    <scope>NUCLEOTIDE SEQUENCE</scope>
    <source>
        <strain evidence="2">DSM 19153</strain>
    </source>
</reference>
<dbReference type="SUPFAM" id="SSF47413">
    <property type="entry name" value="lambda repressor-like DNA-binding domains"/>
    <property type="match status" value="1"/>
</dbReference>
<dbReference type="RefSeq" id="WP_251606538.1">
    <property type="nucleotide sequence ID" value="NZ_JAMQJY010000001.1"/>
</dbReference>
<sequence length="80" mass="9125">MGMTLTPKALRVNSGKTQEDVANHLELSLTAYKRKENNQTRWYADELAKLAVFYKVDIGIFFKPKVSYKDTKEVSEVGGR</sequence>
<proteinExistence type="predicted"/>
<name>A0ABT0XIR8_9BACI</name>
<dbReference type="Proteomes" id="UP001203665">
    <property type="component" value="Unassembled WGS sequence"/>
</dbReference>
<dbReference type="Gene3D" id="1.10.260.40">
    <property type="entry name" value="lambda repressor-like DNA-binding domains"/>
    <property type="match status" value="1"/>
</dbReference>
<keyword evidence="3" id="KW-1185">Reference proteome</keyword>
<gene>
    <name evidence="2" type="ORF">NDM98_08955</name>
</gene>
<dbReference type="PROSITE" id="PS50943">
    <property type="entry name" value="HTH_CROC1"/>
    <property type="match status" value="1"/>
</dbReference>
<dbReference type="EMBL" id="JAMQJY010000001">
    <property type="protein sequence ID" value="MCM2675610.1"/>
    <property type="molecule type" value="Genomic_DNA"/>
</dbReference>